<dbReference type="HAMAP" id="MF_00323">
    <property type="entry name" value="Ferrochelatase"/>
    <property type="match status" value="1"/>
</dbReference>
<evidence type="ECO:0000256" key="2">
    <source>
        <dbReference type="ARBA" id="ARBA00022490"/>
    </source>
</evidence>
<accession>A3ZL09</accession>
<dbReference type="SUPFAM" id="SSF53800">
    <property type="entry name" value="Chelatase"/>
    <property type="match status" value="1"/>
</dbReference>
<evidence type="ECO:0000256" key="6">
    <source>
        <dbReference type="ARBA" id="ARBA00023239"/>
    </source>
</evidence>
<dbReference type="AlphaFoldDB" id="A3ZL09"/>
<dbReference type="NCBIfam" id="TIGR00109">
    <property type="entry name" value="hemH"/>
    <property type="match status" value="1"/>
</dbReference>
<dbReference type="GO" id="GO:0004325">
    <property type="term" value="F:ferrochelatase activity"/>
    <property type="evidence" value="ECO:0007669"/>
    <property type="project" value="UniProtKB-UniRule"/>
</dbReference>
<organism evidence="11 12">
    <name type="scientific">Blastopirellula marina DSM 3645</name>
    <dbReference type="NCBI Taxonomy" id="314230"/>
    <lineage>
        <taxon>Bacteria</taxon>
        <taxon>Pseudomonadati</taxon>
        <taxon>Planctomycetota</taxon>
        <taxon>Planctomycetia</taxon>
        <taxon>Pirellulales</taxon>
        <taxon>Pirellulaceae</taxon>
        <taxon>Blastopirellula</taxon>
    </lineage>
</organism>
<comment type="subcellular location">
    <subcellularLocation>
        <location evidence="9">Cytoplasm</location>
    </subcellularLocation>
</comment>
<keyword evidence="4 9" id="KW-0408">Iron</keyword>
<dbReference type="OrthoDB" id="9776380at2"/>
<comment type="catalytic activity">
    <reaction evidence="8">
        <text>Fe-coproporphyrin III + 2 H(+) = coproporphyrin III + Fe(2+)</text>
        <dbReference type="Rhea" id="RHEA:49572"/>
        <dbReference type="ChEBI" id="CHEBI:15378"/>
        <dbReference type="ChEBI" id="CHEBI:29033"/>
        <dbReference type="ChEBI" id="CHEBI:68438"/>
        <dbReference type="ChEBI" id="CHEBI:131725"/>
        <dbReference type="EC" id="4.99.1.9"/>
    </reaction>
    <physiologicalReaction direction="right-to-left" evidence="8">
        <dbReference type="Rhea" id="RHEA:49574"/>
    </physiologicalReaction>
</comment>
<dbReference type="GO" id="GO:0005737">
    <property type="term" value="C:cytoplasm"/>
    <property type="evidence" value="ECO:0007669"/>
    <property type="project" value="UniProtKB-SubCell"/>
</dbReference>
<comment type="similarity">
    <text evidence="1 9 10">Belongs to the ferrochelatase family.</text>
</comment>
<dbReference type="EMBL" id="AANZ01000001">
    <property type="protein sequence ID" value="EAQ82442.1"/>
    <property type="molecule type" value="Genomic_DNA"/>
</dbReference>
<dbReference type="InterPro" id="IPR033659">
    <property type="entry name" value="Ferrochelatase_N"/>
</dbReference>
<keyword evidence="2 9" id="KW-0963">Cytoplasm</keyword>
<evidence type="ECO:0000256" key="3">
    <source>
        <dbReference type="ARBA" id="ARBA00022723"/>
    </source>
</evidence>
<keyword evidence="5 9" id="KW-0350">Heme biosynthesis</keyword>
<dbReference type="Gene3D" id="3.40.50.1400">
    <property type="match status" value="2"/>
</dbReference>
<evidence type="ECO:0000256" key="10">
    <source>
        <dbReference type="RuleBase" id="RU004185"/>
    </source>
</evidence>
<dbReference type="CDD" id="cd00419">
    <property type="entry name" value="Ferrochelatase_C"/>
    <property type="match status" value="1"/>
</dbReference>
<dbReference type="EC" id="4.98.1.1" evidence="9"/>
<dbReference type="eggNOG" id="COG0276">
    <property type="taxonomic scope" value="Bacteria"/>
</dbReference>
<dbReference type="FunFam" id="3.40.50.1400:FF:000008">
    <property type="entry name" value="Ferrochelatase"/>
    <property type="match status" value="1"/>
</dbReference>
<evidence type="ECO:0000313" key="11">
    <source>
        <dbReference type="EMBL" id="EAQ82442.1"/>
    </source>
</evidence>
<evidence type="ECO:0000256" key="8">
    <source>
        <dbReference type="ARBA" id="ARBA00024536"/>
    </source>
</evidence>
<dbReference type="GO" id="GO:0046872">
    <property type="term" value="F:metal ion binding"/>
    <property type="evidence" value="ECO:0007669"/>
    <property type="project" value="UniProtKB-KW"/>
</dbReference>
<dbReference type="UniPathway" id="UPA00252">
    <property type="reaction ID" value="UER00325"/>
</dbReference>
<comment type="function">
    <text evidence="9">Catalyzes the ferrous insertion into protoporphyrin IX.</text>
</comment>
<protein>
    <recommendedName>
        <fullName evidence="9">Ferrochelatase</fullName>
        <ecNumber evidence="9">4.98.1.1</ecNumber>
    </recommendedName>
    <alternativeName>
        <fullName evidence="9">Heme synthase</fullName>
    </alternativeName>
    <alternativeName>
        <fullName evidence="9">Protoheme ferro-lyase</fullName>
    </alternativeName>
</protein>
<dbReference type="STRING" id="314230.DSM3645_08592"/>
<dbReference type="InterPro" id="IPR033644">
    <property type="entry name" value="Ferrochelatase_C"/>
</dbReference>
<name>A3ZL09_9BACT</name>
<dbReference type="NCBIfam" id="NF000689">
    <property type="entry name" value="PRK00035.2-1"/>
    <property type="match status" value="1"/>
</dbReference>
<dbReference type="HOGENOM" id="CLU_018884_2_0_0"/>
<reference evidence="11 12" key="1">
    <citation type="submission" date="2006-02" db="EMBL/GenBank/DDBJ databases">
        <authorList>
            <person name="Amann R."/>
            <person name="Ferriera S."/>
            <person name="Johnson J."/>
            <person name="Kravitz S."/>
            <person name="Halpern A."/>
            <person name="Remington K."/>
            <person name="Beeson K."/>
            <person name="Tran B."/>
            <person name="Rogers Y.-H."/>
            <person name="Friedman R."/>
            <person name="Venter J.C."/>
        </authorList>
    </citation>
    <scope>NUCLEOTIDE SEQUENCE [LARGE SCALE GENOMIC DNA]</scope>
    <source>
        <strain evidence="11 12">DSM 3645</strain>
    </source>
</reference>
<dbReference type="PANTHER" id="PTHR11108">
    <property type="entry name" value="FERROCHELATASE"/>
    <property type="match status" value="1"/>
</dbReference>
<dbReference type="Proteomes" id="UP000004358">
    <property type="component" value="Unassembled WGS sequence"/>
</dbReference>
<dbReference type="GO" id="GO:0006783">
    <property type="term" value="P:heme biosynthetic process"/>
    <property type="evidence" value="ECO:0007669"/>
    <property type="project" value="UniProtKB-UniRule"/>
</dbReference>
<dbReference type="CDD" id="cd03411">
    <property type="entry name" value="Ferrochelatase_N"/>
    <property type="match status" value="1"/>
</dbReference>
<comment type="catalytic activity">
    <reaction evidence="9">
        <text>heme b + 2 H(+) = protoporphyrin IX + Fe(2+)</text>
        <dbReference type="Rhea" id="RHEA:22584"/>
        <dbReference type="ChEBI" id="CHEBI:15378"/>
        <dbReference type="ChEBI" id="CHEBI:29033"/>
        <dbReference type="ChEBI" id="CHEBI:57306"/>
        <dbReference type="ChEBI" id="CHEBI:60344"/>
        <dbReference type="EC" id="4.98.1.1"/>
    </reaction>
</comment>
<feature type="binding site" evidence="9">
    <location>
        <position position="181"/>
    </location>
    <ligand>
        <name>Fe(2+)</name>
        <dbReference type="ChEBI" id="CHEBI:29033"/>
    </ligand>
</feature>
<evidence type="ECO:0000256" key="1">
    <source>
        <dbReference type="ARBA" id="ARBA00007718"/>
    </source>
</evidence>
<evidence type="ECO:0000313" key="12">
    <source>
        <dbReference type="Proteomes" id="UP000004358"/>
    </source>
</evidence>
<gene>
    <name evidence="9" type="primary">hemH</name>
    <name evidence="11" type="ORF">DSM3645_08592</name>
</gene>
<keyword evidence="3 9" id="KW-0479">Metal-binding</keyword>
<keyword evidence="7 9" id="KW-0627">Porphyrin biosynthesis</keyword>
<comment type="pathway">
    <text evidence="9">Porphyrin-containing compound metabolism; protoheme biosynthesis; protoheme from protoporphyrin-IX: step 1/1.</text>
</comment>
<feature type="binding site" evidence="9">
    <location>
        <position position="261"/>
    </location>
    <ligand>
        <name>Fe(2+)</name>
        <dbReference type="ChEBI" id="CHEBI:29033"/>
    </ligand>
</feature>
<evidence type="ECO:0000256" key="5">
    <source>
        <dbReference type="ARBA" id="ARBA00023133"/>
    </source>
</evidence>
<dbReference type="PANTHER" id="PTHR11108:SF1">
    <property type="entry name" value="FERROCHELATASE, MITOCHONDRIAL"/>
    <property type="match status" value="1"/>
</dbReference>
<proteinExistence type="inferred from homology"/>
<dbReference type="RefSeq" id="WP_002655312.1">
    <property type="nucleotide sequence ID" value="NZ_CH672377.1"/>
</dbReference>
<dbReference type="InterPro" id="IPR001015">
    <property type="entry name" value="Ferrochelatase"/>
</dbReference>
<evidence type="ECO:0000256" key="7">
    <source>
        <dbReference type="ARBA" id="ARBA00023244"/>
    </source>
</evidence>
<evidence type="ECO:0000256" key="9">
    <source>
        <dbReference type="HAMAP-Rule" id="MF_00323"/>
    </source>
</evidence>
<evidence type="ECO:0000256" key="4">
    <source>
        <dbReference type="ARBA" id="ARBA00023004"/>
    </source>
</evidence>
<comment type="caution">
    <text evidence="11">The sequence shown here is derived from an EMBL/GenBank/DDBJ whole genome shotgun (WGS) entry which is preliminary data.</text>
</comment>
<sequence>MKYDALLVQSFGGPEGPDDVIPFLENVLRGKNVPRERLLEVAEHYQHFGGVSPINQQNRDLIAALRVELAAHGIDLPIYWGNRNWAPYLVDAMTQMKNDGVESALVFVTSVFSSYSGCRQYREDLTKAQVEVGDQAPRCDKIRTYYNHPGFIETMSSCVRESLDQIPSERRQRAELIFTAHSIPLGMSDNCNYVKQLQESCRLVSEATQHANWRLVYQSRSGPPTQPWLEPDVCDVIRDLGASGATDVIVSPIGFVSDHMEVLFDLDTEAKEAAAEVGLNFIRSGTAGVRPRFIEMIRQLIEERLDPDMPKQALGPLGPSHDFCPVDCCLYTPQRPRPG</sequence>
<keyword evidence="6 9" id="KW-0456">Lyase</keyword>
<dbReference type="Pfam" id="PF00762">
    <property type="entry name" value="Ferrochelatase"/>
    <property type="match status" value="1"/>
</dbReference>